<dbReference type="Proteomes" id="UP000252797">
    <property type="component" value="Unassembled WGS sequence"/>
</dbReference>
<reference evidence="2 3" key="1">
    <citation type="submission" date="2015-06" db="EMBL/GenBank/DDBJ databases">
        <title>The Genome Sequence of Enterococcus durans 4EA1.</title>
        <authorList>
            <consortium name="The Broad Institute Genomics Platform"/>
            <consortium name="The Broad Institute Genome Sequencing Center for Infectious Disease"/>
            <person name="Earl A.M."/>
            <person name="Van Tyne D."/>
            <person name="Lebreton F."/>
            <person name="Saavedra J.T."/>
            <person name="Gilmore M.S."/>
            <person name="Manson Mcguire A."/>
            <person name="Clock S."/>
            <person name="Crupain M."/>
            <person name="Rangan U."/>
            <person name="Young S."/>
            <person name="Abouelleil A."/>
            <person name="Cao P."/>
            <person name="Chapman S.B."/>
            <person name="Griggs A."/>
            <person name="Priest M."/>
            <person name="Shea T."/>
            <person name="Wortman J."/>
            <person name="Nusbaum C."/>
            <person name="Birren B."/>
        </authorList>
    </citation>
    <scope>NUCLEOTIDE SEQUENCE [LARGE SCALE GENOMIC DNA]</scope>
    <source>
        <strain evidence="2 3">4EA1</strain>
    </source>
</reference>
<dbReference type="EMBL" id="LEPB01000004">
    <property type="protein sequence ID" value="RCA10809.1"/>
    <property type="molecule type" value="Genomic_DNA"/>
</dbReference>
<dbReference type="STRING" id="53345.LIU_09105"/>
<dbReference type="RefSeq" id="WP_113845718.1">
    <property type="nucleotide sequence ID" value="NZ_LEPB01000004.1"/>
</dbReference>
<accession>A0A367CDV3</accession>
<dbReference type="Gene3D" id="3.40.50.620">
    <property type="entry name" value="HUPs"/>
    <property type="match status" value="1"/>
</dbReference>
<evidence type="ECO:0000313" key="2">
    <source>
        <dbReference type="EMBL" id="RCA10809.1"/>
    </source>
</evidence>
<name>A0A367CDV3_9ENTE</name>
<proteinExistence type="predicted"/>
<dbReference type="Gene3D" id="1.10.3620.10">
    <property type="entry name" value="YdcF like domain"/>
    <property type="match status" value="1"/>
</dbReference>
<gene>
    <name evidence="2" type="ORF">EA71_01562</name>
</gene>
<feature type="domain" description="DUF218" evidence="1">
    <location>
        <begin position="43"/>
        <end position="163"/>
    </location>
</feature>
<comment type="caution">
    <text evidence="2">The sequence shown here is derived from an EMBL/GenBank/DDBJ whole genome shotgun (WGS) entry which is preliminary data.</text>
</comment>
<protein>
    <recommendedName>
        <fullName evidence="1">DUF218 domain-containing protein</fullName>
    </recommendedName>
</protein>
<dbReference type="AlphaFoldDB" id="A0A367CDV3"/>
<dbReference type="PANTHER" id="PTHR30336:SF20">
    <property type="entry name" value="DUF218 DOMAIN-CONTAINING PROTEIN"/>
    <property type="match status" value="1"/>
</dbReference>
<organism evidence="2 3">
    <name type="scientific">Enterococcus durans</name>
    <dbReference type="NCBI Taxonomy" id="53345"/>
    <lineage>
        <taxon>Bacteria</taxon>
        <taxon>Bacillati</taxon>
        <taxon>Bacillota</taxon>
        <taxon>Bacilli</taxon>
        <taxon>Lactobacillales</taxon>
        <taxon>Enterococcaceae</taxon>
        <taxon>Enterococcus</taxon>
    </lineage>
</organism>
<evidence type="ECO:0000259" key="1">
    <source>
        <dbReference type="Pfam" id="PF02698"/>
    </source>
</evidence>
<dbReference type="InterPro" id="IPR003848">
    <property type="entry name" value="DUF218"/>
</dbReference>
<sequence>MDKQAENYQDWNQLLTFLADKSSSQIDEASLVILAGNCLPILADKAAELYQKGQVKKIFLVGGIGHATAKLHRNFEKQGIFLDPTLSESEMCFQYLKEKYRLPNEAFLLETASTNSGENARNALAILRREGDLPRQILLMNDPTLQRRTKATFEKVWQTENVKFINYVPFVPQVVAIGEEIQFTQPELDGQWSKEYFYALVLGEMVRLKDDGNGYGPNGKGYMNHVEMPETVWSAYRRITAQFDERFVR</sequence>
<evidence type="ECO:0000313" key="3">
    <source>
        <dbReference type="Proteomes" id="UP000252797"/>
    </source>
</evidence>
<dbReference type="CDD" id="cd06259">
    <property type="entry name" value="YdcF-like"/>
    <property type="match status" value="1"/>
</dbReference>
<dbReference type="GO" id="GO:0005886">
    <property type="term" value="C:plasma membrane"/>
    <property type="evidence" value="ECO:0007669"/>
    <property type="project" value="TreeGrafter"/>
</dbReference>
<dbReference type="InterPro" id="IPR014729">
    <property type="entry name" value="Rossmann-like_a/b/a_fold"/>
</dbReference>
<dbReference type="InterPro" id="IPR051599">
    <property type="entry name" value="Cell_Envelope_Assoc"/>
</dbReference>
<dbReference type="PANTHER" id="PTHR30336">
    <property type="entry name" value="INNER MEMBRANE PROTEIN, PROBABLE PERMEASE"/>
    <property type="match status" value="1"/>
</dbReference>
<dbReference type="Pfam" id="PF02698">
    <property type="entry name" value="DUF218"/>
    <property type="match status" value="1"/>
</dbReference>